<reference evidence="1 2" key="1">
    <citation type="journal article" date="2017" name="Elife">
        <title>Extensive horizontal gene transfer in cheese-associated bacteria.</title>
        <authorList>
            <person name="Bonham K.S."/>
            <person name="Wolfe B.E."/>
            <person name="Dutton R.J."/>
        </authorList>
    </citation>
    <scope>NUCLEOTIDE SEQUENCE [LARGE SCALE GENOMIC DNA]</scope>
    <source>
        <strain evidence="1 2">JB182</strain>
    </source>
</reference>
<evidence type="ECO:0000313" key="2">
    <source>
        <dbReference type="Proteomes" id="UP000235739"/>
    </source>
</evidence>
<dbReference type="AlphaFoldDB" id="A0A2N7RZK8"/>
<proteinExistence type="predicted"/>
<accession>A0A2N7RZK8</accession>
<name>A0A2N7RZK8_9MICC</name>
<comment type="caution">
    <text evidence="1">The sequence shown here is derived from an EMBL/GenBank/DDBJ whole genome shotgun (WGS) entry which is preliminary data.</text>
</comment>
<sequence>MINNEAAEKVANAVEKSKIPVARVARDSGVPRATLVRKMNGGGEFGVYEILRIANAIGIEPTSLLPSLYQPKAAA</sequence>
<dbReference type="SUPFAM" id="SSF47413">
    <property type="entry name" value="lambda repressor-like DNA-binding domains"/>
    <property type="match status" value="1"/>
</dbReference>
<dbReference type="Proteomes" id="UP000235739">
    <property type="component" value="Unassembled WGS sequence"/>
</dbReference>
<gene>
    <name evidence="1" type="ORF">CIK84_11480</name>
</gene>
<evidence type="ECO:0000313" key="1">
    <source>
        <dbReference type="EMBL" id="PMQ19325.1"/>
    </source>
</evidence>
<dbReference type="RefSeq" id="WP_102598552.1">
    <property type="nucleotide sequence ID" value="NZ_JBQQLK010000012.1"/>
</dbReference>
<protein>
    <recommendedName>
        <fullName evidence="3">HTH cro/C1-type domain-containing protein</fullName>
    </recommendedName>
</protein>
<organism evidence="1 2">
    <name type="scientific">Glutamicibacter arilaitensis</name>
    <dbReference type="NCBI Taxonomy" id="256701"/>
    <lineage>
        <taxon>Bacteria</taxon>
        <taxon>Bacillati</taxon>
        <taxon>Actinomycetota</taxon>
        <taxon>Actinomycetes</taxon>
        <taxon>Micrococcales</taxon>
        <taxon>Micrococcaceae</taxon>
        <taxon>Glutamicibacter</taxon>
    </lineage>
</organism>
<dbReference type="Gene3D" id="1.10.260.40">
    <property type="entry name" value="lambda repressor-like DNA-binding domains"/>
    <property type="match status" value="1"/>
</dbReference>
<dbReference type="InterPro" id="IPR010982">
    <property type="entry name" value="Lambda_DNA-bd_dom_sf"/>
</dbReference>
<evidence type="ECO:0008006" key="3">
    <source>
        <dbReference type="Google" id="ProtNLM"/>
    </source>
</evidence>
<dbReference type="EMBL" id="PNQX01000002">
    <property type="protein sequence ID" value="PMQ19325.1"/>
    <property type="molecule type" value="Genomic_DNA"/>
</dbReference>
<dbReference type="GO" id="GO:0003677">
    <property type="term" value="F:DNA binding"/>
    <property type="evidence" value="ECO:0007669"/>
    <property type="project" value="InterPro"/>
</dbReference>